<evidence type="ECO:0000313" key="1">
    <source>
        <dbReference type="EMBL" id="MBB5092111.1"/>
    </source>
</evidence>
<keyword evidence="2" id="KW-1185">Reference proteome</keyword>
<dbReference type="RefSeq" id="WP_075657136.1">
    <property type="nucleotide sequence ID" value="NZ_JACHIL010000005.1"/>
</dbReference>
<dbReference type="EMBL" id="JACHIL010000005">
    <property type="protein sequence ID" value="MBB5092111.1"/>
    <property type="molecule type" value="Genomic_DNA"/>
</dbReference>
<dbReference type="Proteomes" id="UP000531231">
    <property type="component" value="Unassembled WGS sequence"/>
</dbReference>
<evidence type="ECO:0000313" key="2">
    <source>
        <dbReference type="Proteomes" id="UP000531231"/>
    </source>
</evidence>
<gene>
    <name evidence="1" type="ORF">HNQ68_002665</name>
</gene>
<organism evidence="1 2">
    <name type="scientific">Pseudochrobactrum saccharolyticum</name>
    <dbReference type="NCBI Taxonomy" id="354352"/>
    <lineage>
        <taxon>Bacteria</taxon>
        <taxon>Pseudomonadati</taxon>
        <taxon>Pseudomonadota</taxon>
        <taxon>Alphaproteobacteria</taxon>
        <taxon>Hyphomicrobiales</taxon>
        <taxon>Brucellaceae</taxon>
        <taxon>Pseudochrobactrum</taxon>
    </lineage>
</organism>
<proteinExistence type="predicted"/>
<reference evidence="1 2" key="1">
    <citation type="submission" date="2020-08" db="EMBL/GenBank/DDBJ databases">
        <title>Genomic Encyclopedia of Type Strains, Phase IV (KMG-IV): sequencing the most valuable type-strain genomes for metagenomic binning, comparative biology and taxonomic classification.</title>
        <authorList>
            <person name="Goeker M."/>
        </authorList>
    </citation>
    <scope>NUCLEOTIDE SEQUENCE [LARGE SCALE GENOMIC DNA]</scope>
    <source>
        <strain evidence="1 2">DSM 25620</strain>
    </source>
</reference>
<name>A0A7W8AMR9_9HYPH</name>
<protein>
    <submittedName>
        <fullName evidence="1">Uncharacterized protein</fullName>
    </submittedName>
</protein>
<sequence length="83" mass="9302">MNKLLRIILIVVIAAIAVAGQRWYSYVTNTTDPFDEVGIDLQSYMPAPIRHWGCMQLKKNFGTKTLPPYGCQSPDNSASWIEG</sequence>
<dbReference type="AlphaFoldDB" id="A0A7W8AMR9"/>
<accession>A0A7W8AMR9</accession>
<comment type="caution">
    <text evidence="1">The sequence shown here is derived from an EMBL/GenBank/DDBJ whole genome shotgun (WGS) entry which is preliminary data.</text>
</comment>